<comment type="cofactor">
    <cofactor evidence="1">
        <name>a divalent metal cation</name>
        <dbReference type="ChEBI" id="CHEBI:60240"/>
    </cofactor>
</comment>
<dbReference type="InterPro" id="IPR045249">
    <property type="entry name" value="HARBI1-like"/>
</dbReference>
<dbReference type="OrthoDB" id="511314at2759"/>
<comment type="caution">
    <text evidence="9">The sequence shown here is derived from an EMBL/GenBank/DDBJ whole genome shotgun (WGS) entry which is preliminary data.</text>
</comment>
<dbReference type="GO" id="GO:0046872">
    <property type="term" value="F:metal ion binding"/>
    <property type="evidence" value="ECO:0007669"/>
    <property type="project" value="UniProtKB-KW"/>
</dbReference>
<dbReference type="Pfam" id="PF13359">
    <property type="entry name" value="DDE_Tnp_4"/>
    <property type="match status" value="1"/>
</dbReference>
<keyword evidence="5" id="KW-0479">Metal-binding</keyword>
<dbReference type="PANTHER" id="PTHR22930">
    <property type="match status" value="1"/>
</dbReference>
<evidence type="ECO:0000259" key="8">
    <source>
        <dbReference type="Pfam" id="PF13359"/>
    </source>
</evidence>
<dbReference type="GO" id="GO:0004518">
    <property type="term" value="F:nuclease activity"/>
    <property type="evidence" value="ECO:0007669"/>
    <property type="project" value="UniProtKB-KW"/>
</dbReference>
<proteinExistence type="inferred from homology"/>
<dbReference type="GO" id="GO:0016787">
    <property type="term" value="F:hydrolase activity"/>
    <property type="evidence" value="ECO:0007669"/>
    <property type="project" value="UniProtKB-KW"/>
</dbReference>
<comment type="similarity">
    <text evidence="3">Belongs to the HARBI1 family.</text>
</comment>
<dbReference type="GO" id="GO:0005634">
    <property type="term" value="C:nucleus"/>
    <property type="evidence" value="ECO:0007669"/>
    <property type="project" value="UniProtKB-SubCell"/>
</dbReference>
<protein>
    <recommendedName>
        <fullName evidence="8">DDE Tnp4 domain-containing protein</fullName>
    </recommendedName>
</protein>
<dbReference type="SUPFAM" id="SSF52440">
    <property type="entry name" value="PreATP-grasp domain"/>
    <property type="match status" value="1"/>
</dbReference>
<organism evidence="9 10">
    <name type="scientific">Chara braunii</name>
    <name type="common">Braun's stonewort</name>
    <dbReference type="NCBI Taxonomy" id="69332"/>
    <lineage>
        <taxon>Eukaryota</taxon>
        <taxon>Viridiplantae</taxon>
        <taxon>Streptophyta</taxon>
        <taxon>Charophyceae</taxon>
        <taxon>Charales</taxon>
        <taxon>Characeae</taxon>
        <taxon>Chara</taxon>
    </lineage>
</organism>
<dbReference type="InterPro" id="IPR027806">
    <property type="entry name" value="HARBI1_dom"/>
</dbReference>
<gene>
    <name evidence="9" type="ORF">CBR_g45572</name>
</gene>
<evidence type="ECO:0000256" key="6">
    <source>
        <dbReference type="ARBA" id="ARBA00022801"/>
    </source>
</evidence>
<evidence type="ECO:0000256" key="1">
    <source>
        <dbReference type="ARBA" id="ARBA00001968"/>
    </source>
</evidence>
<keyword evidence="6" id="KW-0378">Hydrolase</keyword>
<dbReference type="Gene3D" id="3.40.50.20">
    <property type="match status" value="1"/>
</dbReference>
<accession>A0A388LYW3</accession>
<dbReference type="InterPro" id="IPR016185">
    <property type="entry name" value="PreATP-grasp_dom_sf"/>
</dbReference>
<evidence type="ECO:0000256" key="7">
    <source>
        <dbReference type="ARBA" id="ARBA00023242"/>
    </source>
</evidence>
<feature type="domain" description="DDE Tnp4" evidence="8">
    <location>
        <begin position="439"/>
        <end position="556"/>
    </location>
</feature>
<dbReference type="PANTHER" id="PTHR22930:SF85">
    <property type="entry name" value="GH03217P-RELATED"/>
    <property type="match status" value="1"/>
</dbReference>
<keyword evidence="10" id="KW-1185">Reference proteome</keyword>
<dbReference type="EMBL" id="BFEA01000618">
    <property type="protein sequence ID" value="GBG87514.1"/>
    <property type="molecule type" value="Genomic_DNA"/>
</dbReference>
<evidence type="ECO:0000256" key="2">
    <source>
        <dbReference type="ARBA" id="ARBA00004123"/>
    </source>
</evidence>
<name>A0A388LYW3_CHABU</name>
<evidence type="ECO:0000313" key="9">
    <source>
        <dbReference type="EMBL" id="GBG87514.1"/>
    </source>
</evidence>
<evidence type="ECO:0000256" key="5">
    <source>
        <dbReference type="ARBA" id="ARBA00022723"/>
    </source>
</evidence>
<reference evidence="9 10" key="1">
    <citation type="journal article" date="2018" name="Cell">
        <title>The Chara Genome: Secondary Complexity and Implications for Plant Terrestrialization.</title>
        <authorList>
            <person name="Nishiyama T."/>
            <person name="Sakayama H."/>
            <person name="Vries J.D."/>
            <person name="Buschmann H."/>
            <person name="Saint-Marcoux D."/>
            <person name="Ullrich K.K."/>
            <person name="Haas F.B."/>
            <person name="Vanderstraeten L."/>
            <person name="Becker D."/>
            <person name="Lang D."/>
            <person name="Vosolsobe S."/>
            <person name="Rombauts S."/>
            <person name="Wilhelmsson P.K.I."/>
            <person name="Janitza P."/>
            <person name="Kern R."/>
            <person name="Heyl A."/>
            <person name="Rumpler F."/>
            <person name="Villalobos L.I.A.C."/>
            <person name="Clay J.M."/>
            <person name="Skokan R."/>
            <person name="Toyoda A."/>
            <person name="Suzuki Y."/>
            <person name="Kagoshima H."/>
            <person name="Schijlen E."/>
            <person name="Tajeshwar N."/>
            <person name="Catarino B."/>
            <person name="Hetherington A.J."/>
            <person name="Saltykova A."/>
            <person name="Bonnot C."/>
            <person name="Breuninger H."/>
            <person name="Symeonidi A."/>
            <person name="Radhakrishnan G.V."/>
            <person name="Van Nieuwerburgh F."/>
            <person name="Deforce D."/>
            <person name="Chang C."/>
            <person name="Karol K.G."/>
            <person name="Hedrich R."/>
            <person name="Ulvskov P."/>
            <person name="Glockner G."/>
            <person name="Delwiche C.F."/>
            <person name="Petrasek J."/>
            <person name="Van de Peer Y."/>
            <person name="Friml J."/>
            <person name="Beilby M."/>
            <person name="Dolan L."/>
            <person name="Kohara Y."/>
            <person name="Sugano S."/>
            <person name="Fujiyama A."/>
            <person name="Delaux P.-M."/>
            <person name="Quint M."/>
            <person name="TheiBen G."/>
            <person name="Hagemann M."/>
            <person name="Harholt J."/>
            <person name="Dunand C."/>
            <person name="Zachgo S."/>
            <person name="Langdale J."/>
            <person name="Maumus F."/>
            <person name="Straeten D.V.D."/>
            <person name="Gould S.B."/>
            <person name="Rensing S.A."/>
        </authorList>
    </citation>
    <scope>NUCLEOTIDE SEQUENCE [LARGE SCALE GENOMIC DNA]</scope>
    <source>
        <strain evidence="9 10">S276</strain>
    </source>
</reference>
<evidence type="ECO:0000313" key="10">
    <source>
        <dbReference type="Proteomes" id="UP000265515"/>
    </source>
</evidence>
<comment type="subcellular location">
    <subcellularLocation>
        <location evidence="2">Nucleus</location>
    </subcellularLocation>
</comment>
<dbReference type="AlphaFoldDB" id="A0A388LYW3"/>
<evidence type="ECO:0000256" key="4">
    <source>
        <dbReference type="ARBA" id="ARBA00022722"/>
    </source>
</evidence>
<sequence>MTVQVVRDLGGGMVSMPAMSAGTTGRYYVEAMVETNGGIMTWTRQVSSVRAICNGQTTRAASAAIMGAKGSIKSDVGERCYRLWETSPHFVPSPGSVDAADVAADVSPRVFGIGSLRNQVGRRRFMRRMGEVRALASCSLSGQRGTAAWRAGGNGEWGGGKGIQRPSAAGHCHWGMAGNVGTGKMARGARMCRRKAVANGICLECGVLGGQVEVEGEYVGRERLGNPIRLRQGGGVGWGVRMRMCRAHGSRENEAPQAEIGDSAAGAAGPLLSASTAVPTSSASGLGAEDGRKLGVLRVGVICGGASEERGISLNSARSVLDHLRVRESAAMSDIANDRDDSTFLLVFILLQWMNRRTWWPWPCPRQPLRCRWGTGGFYRQTAHGLGLGLMSAMRSNEDVTDVLINGYGHLLQFPTGDKLQETLDVFERKGFTGCVGAINCTHVYIEKPRNERGECYYDRNDQFSVVVHVVCDHECQIVSVYVGCPGSVQGSLVLRTSPLYRKAQQQSGVLGMGAEVLPDGRAVGRYLLADAGYPNLPWLMTPVSGTSSTPVEQVTTIATRRQGRASSKLSVD</sequence>
<keyword evidence="7" id="KW-0539">Nucleus</keyword>
<evidence type="ECO:0000256" key="3">
    <source>
        <dbReference type="ARBA" id="ARBA00006958"/>
    </source>
</evidence>
<dbReference type="Gramene" id="GBG87514">
    <property type="protein sequence ID" value="GBG87514"/>
    <property type="gene ID" value="CBR_g45572"/>
</dbReference>
<dbReference type="Proteomes" id="UP000265515">
    <property type="component" value="Unassembled WGS sequence"/>
</dbReference>
<keyword evidence="4" id="KW-0540">Nuclease</keyword>